<dbReference type="STRING" id="1147741.A0A0R3RGU0"/>
<dbReference type="PANTHER" id="PTHR22763:SF162">
    <property type="entry name" value="TRANSMEMBRANE E3 UBIQUITIN-PROTEIN LIGASE 1"/>
    <property type="match status" value="1"/>
</dbReference>
<evidence type="ECO:0000313" key="8">
    <source>
        <dbReference type="WBParaSite" id="EEL_0000063501-mRNA-1"/>
    </source>
</evidence>
<dbReference type="WBParaSite" id="EEL_0000063501-mRNA-1">
    <property type="protein sequence ID" value="EEL_0000063501-mRNA-1"/>
    <property type="gene ID" value="EEL_0000063501"/>
</dbReference>
<evidence type="ECO:0000256" key="5">
    <source>
        <dbReference type="SAM" id="MobiDB-lite"/>
    </source>
</evidence>
<evidence type="ECO:0000259" key="6">
    <source>
        <dbReference type="PROSITE" id="PS50089"/>
    </source>
</evidence>
<dbReference type="SUPFAM" id="SSF57850">
    <property type="entry name" value="RING/U-box"/>
    <property type="match status" value="1"/>
</dbReference>
<organism evidence="7 8">
    <name type="scientific">Elaeophora elaphi</name>
    <dbReference type="NCBI Taxonomy" id="1147741"/>
    <lineage>
        <taxon>Eukaryota</taxon>
        <taxon>Metazoa</taxon>
        <taxon>Ecdysozoa</taxon>
        <taxon>Nematoda</taxon>
        <taxon>Chromadorea</taxon>
        <taxon>Rhabditida</taxon>
        <taxon>Spirurina</taxon>
        <taxon>Spiruromorpha</taxon>
        <taxon>Filarioidea</taxon>
        <taxon>Onchocercidae</taxon>
        <taxon>Elaeophora</taxon>
    </lineage>
</organism>
<reference evidence="8" key="1">
    <citation type="submission" date="2017-02" db="UniProtKB">
        <authorList>
            <consortium name="WormBaseParasite"/>
        </authorList>
    </citation>
    <scope>IDENTIFICATION</scope>
</reference>
<dbReference type="GO" id="GO:0061630">
    <property type="term" value="F:ubiquitin protein ligase activity"/>
    <property type="evidence" value="ECO:0007669"/>
    <property type="project" value="TreeGrafter"/>
</dbReference>
<sequence>MRSMVDVIGGCVICAQNLCINNFSSLPCGHTFHYKCVERWLHLASRLQRIQRCPTCRAYASPMNIVKRLYFANCNDQAVNGVGTSAAAYTTNGNAPSSQMLENMDEFDGSYHDSDESYNNNSGYNSDSEEGANQTGSDSTASDTDATLSGDSDFIMGSEEESEEELEYQITVNDAEHNIVEIVSLVYCYRIISHEHALISILEEISSDMVNVLDASFNVTSSDSLGTFSVSISEIDDTMSVSSLGYDNMETSESLDSLEEVGADNDDVRTAVIIEREDDDDSSSSDDSDDSNDFLDHIVPHLLVFNQFVFPKSVHASYLACGSHMRCYAIASKPQGILFPNMALDLKHETLFQFRKVKPCPIHIQKTVRDGLQILVISIAFGNCCLQS</sequence>
<keyword evidence="2 4" id="KW-0863">Zinc-finger</keyword>
<dbReference type="AlphaFoldDB" id="A0A0R3RGU0"/>
<dbReference type="GO" id="GO:0008270">
    <property type="term" value="F:zinc ion binding"/>
    <property type="evidence" value="ECO:0007669"/>
    <property type="project" value="UniProtKB-KW"/>
</dbReference>
<protein>
    <submittedName>
        <fullName evidence="8">RING-type domain-containing protein</fullName>
    </submittedName>
</protein>
<proteinExistence type="predicted"/>
<dbReference type="Proteomes" id="UP000050640">
    <property type="component" value="Unplaced"/>
</dbReference>
<dbReference type="GO" id="GO:0044695">
    <property type="term" value="C:Dsc E3 ubiquitin ligase complex"/>
    <property type="evidence" value="ECO:0007669"/>
    <property type="project" value="TreeGrafter"/>
</dbReference>
<keyword evidence="7" id="KW-1185">Reference proteome</keyword>
<evidence type="ECO:0000256" key="1">
    <source>
        <dbReference type="ARBA" id="ARBA00022723"/>
    </source>
</evidence>
<evidence type="ECO:0000256" key="2">
    <source>
        <dbReference type="ARBA" id="ARBA00022771"/>
    </source>
</evidence>
<dbReference type="InterPro" id="IPR013083">
    <property type="entry name" value="Znf_RING/FYVE/PHD"/>
</dbReference>
<feature type="compositionally biased region" description="Polar residues" evidence="5">
    <location>
        <begin position="132"/>
        <end position="150"/>
    </location>
</feature>
<dbReference type="GO" id="GO:0012505">
    <property type="term" value="C:endomembrane system"/>
    <property type="evidence" value="ECO:0007669"/>
    <property type="project" value="TreeGrafter"/>
</dbReference>
<feature type="compositionally biased region" description="Low complexity" evidence="5">
    <location>
        <begin position="117"/>
        <end position="126"/>
    </location>
</feature>
<evidence type="ECO:0000256" key="4">
    <source>
        <dbReference type="PROSITE-ProRule" id="PRU00175"/>
    </source>
</evidence>
<name>A0A0R3RGU0_9BILA</name>
<dbReference type="SMART" id="SM00184">
    <property type="entry name" value="RING"/>
    <property type="match status" value="1"/>
</dbReference>
<keyword evidence="1" id="KW-0479">Metal-binding</keyword>
<dbReference type="InterPro" id="IPR001841">
    <property type="entry name" value="Znf_RING"/>
</dbReference>
<keyword evidence="3" id="KW-0862">Zinc</keyword>
<dbReference type="GO" id="GO:0043161">
    <property type="term" value="P:proteasome-mediated ubiquitin-dependent protein catabolic process"/>
    <property type="evidence" value="ECO:0007669"/>
    <property type="project" value="TreeGrafter"/>
</dbReference>
<feature type="domain" description="RING-type" evidence="6">
    <location>
        <begin position="11"/>
        <end position="57"/>
    </location>
</feature>
<dbReference type="Pfam" id="PF13639">
    <property type="entry name" value="zf-RING_2"/>
    <property type="match status" value="1"/>
</dbReference>
<dbReference type="Gene3D" id="3.30.40.10">
    <property type="entry name" value="Zinc/RING finger domain, C3HC4 (zinc finger)"/>
    <property type="match status" value="1"/>
</dbReference>
<dbReference type="InterPro" id="IPR050731">
    <property type="entry name" value="HRD1_E3_ubiq-ligases"/>
</dbReference>
<evidence type="ECO:0000256" key="3">
    <source>
        <dbReference type="ARBA" id="ARBA00022833"/>
    </source>
</evidence>
<accession>A0A0R3RGU0</accession>
<dbReference type="PROSITE" id="PS50089">
    <property type="entry name" value="ZF_RING_2"/>
    <property type="match status" value="1"/>
</dbReference>
<dbReference type="PANTHER" id="PTHR22763">
    <property type="entry name" value="RING ZINC FINGER PROTEIN"/>
    <property type="match status" value="1"/>
</dbReference>
<evidence type="ECO:0000313" key="7">
    <source>
        <dbReference type="Proteomes" id="UP000050640"/>
    </source>
</evidence>
<feature type="region of interest" description="Disordered" evidence="5">
    <location>
        <begin position="98"/>
        <end position="153"/>
    </location>
</feature>